<dbReference type="EMBL" id="CP108195">
    <property type="protein sequence ID" value="WTS18371.1"/>
    <property type="molecule type" value="Genomic_DNA"/>
</dbReference>
<dbReference type="Gene3D" id="3.50.50.60">
    <property type="entry name" value="FAD/NAD(P)-binding domain"/>
    <property type="match status" value="1"/>
</dbReference>
<name>A0AAU1UMB9_9ACTN</name>
<accession>A0AAU1UMB9</accession>
<proteinExistence type="predicted"/>
<dbReference type="AlphaFoldDB" id="A0AAU1UMB9"/>
<dbReference type="InterPro" id="IPR036188">
    <property type="entry name" value="FAD/NAD-bd_sf"/>
</dbReference>
<reference evidence="2" key="1">
    <citation type="submission" date="2022-10" db="EMBL/GenBank/DDBJ databases">
        <title>The complete genomes of actinobacterial strains from the NBC collection.</title>
        <authorList>
            <person name="Joergensen T.S."/>
            <person name="Alvarez Arevalo M."/>
            <person name="Sterndorff E.B."/>
            <person name="Faurdal D."/>
            <person name="Vuksanovic O."/>
            <person name="Mourched A.-S."/>
            <person name="Charusanti P."/>
            <person name="Shaw S."/>
            <person name="Blin K."/>
            <person name="Weber T."/>
        </authorList>
    </citation>
    <scope>NUCLEOTIDE SEQUENCE</scope>
    <source>
        <strain evidence="2">NBC_00119</strain>
    </source>
</reference>
<dbReference type="SUPFAM" id="SSF51905">
    <property type="entry name" value="FAD/NAD(P)-binding domain"/>
    <property type="match status" value="1"/>
</dbReference>
<feature type="domain" description="FAD dependent oxidoreductase" evidence="1">
    <location>
        <begin position="4"/>
        <end position="48"/>
    </location>
</feature>
<protein>
    <submittedName>
        <fullName evidence="2">FAD-dependent oxidoreductase</fullName>
    </submittedName>
</protein>
<dbReference type="Pfam" id="PF01266">
    <property type="entry name" value="DAO"/>
    <property type="match status" value="1"/>
</dbReference>
<evidence type="ECO:0000259" key="1">
    <source>
        <dbReference type="Pfam" id="PF01266"/>
    </source>
</evidence>
<gene>
    <name evidence="2" type="ORF">OHU69_49910</name>
</gene>
<sequence length="60" mass="5662">MSAVVVVGVGIVGSSVAYHLACQGIPVTLLEQGPAPATGDSAAHFAGACGVTLSGPAAAR</sequence>
<dbReference type="InterPro" id="IPR006076">
    <property type="entry name" value="FAD-dep_OxRdtase"/>
</dbReference>
<evidence type="ECO:0000313" key="2">
    <source>
        <dbReference type="EMBL" id="WTS18371.1"/>
    </source>
</evidence>
<organism evidence="2">
    <name type="scientific">Streptomyces sp. NBC_00119</name>
    <dbReference type="NCBI Taxonomy" id="2975659"/>
    <lineage>
        <taxon>Bacteria</taxon>
        <taxon>Bacillati</taxon>
        <taxon>Actinomycetota</taxon>
        <taxon>Actinomycetes</taxon>
        <taxon>Kitasatosporales</taxon>
        <taxon>Streptomycetaceae</taxon>
        <taxon>Streptomyces</taxon>
    </lineage>
</organism>